<dbReference type="Proteomes" id="UP000287033">
    <property type="component" value="Unassembled WGS sequence"/>
</dbReference>
<dbReference type="EMBL" id="BEZZ01017764">
    <property type="protein sequence ID" value="GCC38815.1"/>
    <property type="molecule type" value="Genomic_DNA"/>
</dbReference>
<protein>
    <submittedName>
        <fullName evidence="1">Uncharacterized protein</fullName>
    </submittedName>
</protein>
<reference evidence="1 2" key="1">
    <citation type="journal article" date="2018" name="Nat. Ecol. Evol.">
        <title>Shark genomes provide insights into elasmobranch evolution and the origin of vertebrates.</title>
        <authorList>
            <person name="Hara Y"/>
            <person name="Yamaguchi K"/>
            <person name="Onimaru K"/>
            <person name="Kadota M"/>
            <person name="Koyanagi M"/>
            <person name="Keeley SD"/>
            <person name="Tatsumi K"/>
            <person name="Tanaka K"/>
            <person name="Motone F"/>
            <person name="Kageyama Y"/>
            <person name="Nozu R"/>
            <person name="Adachi N"/>
            <person name="Nishimura O"/>
            <person name="Nakagawa R"/>
            <person name="Tanegashima C"/>
            <person name="Kiyatake I"/>
            <person name="Matsumoto R"/>
            <person name="Murakumo K"/>
            <person name="Nishida K"/>
            <person name="Terakita A"/>
            <person name="Kuratani S"/>
            <person name="Sato K"/>
            <person name="Hyodo S Kuraku.S."/>
        </authorList>
    </citation>
    <scope>NUCLEOTIDE SEQUENCE [LARGE SCALE GENOMIC DNA]</scope>
</reference>
<sequence>MKEGGVWALTQARCRPSAGPVRCATAHRPSGMQWAGRRFQRRRLMTLKGRGGAKVWRRRVGVGGRVGW</sequence>
<dbReference type="AlphaFoldDB" id="A0A401T871"/>
<evidence type="ECO:0000313" key="1">
    <source>
        <dbReference type="EMBL" id="GCC38815.1"/>
    </source>
</evidence>
<comment type="caution">
    <text evidence="1">The sequence shown here is derived from an EMBL/GenBank/DDBJ whole genome shotgun (WGS) entry which is preliminary data.</text>
</comment>
<name>A0A401T871_CHIPU</name>
<gene>
    <name evidence="1" type="ORF">chiPu_0023240</name>
</gene>
<organism evidence="1 2">
    <name type="scientific">Chiloscyllium punctatum</name>
    <name type="common">Brownbanded bambooshark</name>
    <name type="synonym">Hemiscyllium punctatum</name>
    <dbReference type="NCBI Taxonomy" id="137246"/>
    <lineage>
        <taxon>Eukaryota</taxon>
        <taxon>Metazoa</taxon>
        <taxon>Chordata</taxon>
        <taxon>Craniata</taxon>
        <taxon>Vertebrata</taxon>
        <taxon>Chondrichthyes</taxon>
        <taxon>Elasmobranchii</taxon>
        <taxon>Galeomorphii</taxon>
        <taxon>Galeoidea</taxon>
        <taxon>Orectolobiformes</taxon>
        <taxon>Hemiscylliidae</taxon>
        <taxon>Chiloscyllium</taxon>
    </lineage>
</organism>
<proteinExistence type="predicted"/>
<evidence type="ECO:0000313" key="2">
    <source>
        <dbReference type="Proteomes" id="UP000287033"/>
    </source>
</evidence>
<accession>A0A401T871</accession>
<keyword evidence="2" id="KW-1185">Reference proteome</keyword>